<dbReference type="InterPro" id="IPR029055">
    <property type="entry name" value="Ntn_hydrolases_N"/>
</dbReference>
<keyword evidence="4" id="KW-0547">Nucleotide-binding</keyword>
<dbReference type="InterPro" id="IPR014729">
    <property type="entry name" value="Rossmann-like_a/b/a_fold"/>
</dbReference>
<evidence type="ECO:0000256" key="6">
    <source>
        <dbReference type="ARBA" id="ARBA00022962"/>
    </source>
</evidence>
<dbReference type="Gene3D" id="3.60.20.10">
    <property type="entry name" value="Glutamine Phosphoribosylpyrophosphate, subunit 1, domain 1"/>
    <property type="match status" value="1"/>
</dbReference>
<dbReference type="PANTHER" id="PTHR43284:SF1">
    <property type="entry name" value="ASPARAGINE SYNTHETASE"/>
    <property type="match status" value="1"/>
</dbReference>
<protein>
    <recommendedName>
        <fullName evidence="3">asparagine synthase (glutamine-hydrolyzing)</fullName>
        <ecNumber evidence="3">6.3.5.4</ecNumber>
    </recommendedName>
</protein>
<dbReference type="Gene3D" id="3.40.50.620">
    <property type="entry name" value="HUPs"/>
    <property type="match status" value="1"/>
</dbReference>
<proteinExistence type="inferred from homology"/>
<dbReference type="EMBL" id="BMIU01000009">
    <property type="protein sequence ID" value="GGF32892.1"/>
    <property type="molecule type" value="Genomic_DNA"/>
</dbReference>
<evidence type="ECO:0000256" key="7">
    <source>
        <dbReference type="ARBA" id="ARBA00048741"/>
    </source>
</evidence>
<evidence type="ECO:0000256" key="1">
    <source>
        <dbReference type="ARBA" id="ARBA00005187"/>
    </source>
</evidence>
<dbReference type="SUPFAM" id="SSF52402">
    <property type="entry name" value="Adenine nucleotide alpha hydrolases-like"/>
    <property type="match status" value="1"/>
</dbReference>
<evidence type="ECO:0000313" key="9">
    <source>
        <dbReference type="EMBL" id="GGF32892.1"/>
    </source>
</evidence>
<evidence type="ECO:0000256" key="3">
    <source>
        <dbReference type="ARBA" id="ARBA00012737"/>
    </source>
</evidence>
<dbReference type="CDD" id="cd01991">
    <property type="entry name" value="Asn_synthase_B_C"/>
    <property type="match status" value="1"/>
</dbReference>
<reference evidence="10" key="1">
    <citation type="journal article" date="2019" name="Int. J. Syst. Evol. Microbiol.">
        <title>The Global Catalogue of Microorganisms (GCM) 10K type strain sequencing project: providing services to taxonomists for standard genome sequencing and annotation.</title>
        <authorList>
            <consortium name="The Broad Institute Genomics Platform"/>
            <consortium name="The Broad Institute Genome Sequencing Center for Infectious Disease"/>
            <person name="Wu L."/>
            <person name="Ma J."/>
        </authorList>
    </citation>
    <scope>NUCLEOTIDE SEQUENCE [LARGE SCALE GENOMIC DNA]</scope>
    <source>
        <strain evidence="10">CGMCC 1.15407</strain>
    </source>
</reference>
<comment type="catalytic activity">
    <reaction evidence="7">
        <text>L-aspartate + L-glutamine + ATP + H2O = L-asparagine + L-glutamate + AMP + diphosphate + H(+)</text>
        <dbReference type="Rhea" id="RHEA:12228"/>
        <dbReference type="ChEBI" id="CHEBI:15377"/>
        <dbReference type="ChEBI" id="CHEBI:15378"/>
        <dbReference type="ChEBI" id="CHEBI:29985"/>
        <dbReference type="ChEBI" id="CHEBI:29991"/>
        <dbReference type="ChEBI" id="CHEBI:30616"/>
        <dbReference type="ChEBI" id="CHEBI:33019"/>
        <dbReference type="ChEBI" id="CHEBI:58048"/>
        <dbReference type="ChEBI" id="CHEBI:58359"/>
        <dbReference type="ChEBI" id="CHEBI:456215"/>
        <dbReference type="EC" id="6.3.5.4"/>
    </reaction>
</comment>
<dbReference type="EC" id="6.3.5.4" evidence="3"/>
<evidence type="ECO:0000313" key="10">
    <source>
        <dbReference type="Proteomes" id="UP000647339"/>
    </source>
</evidence>
<comment type="caution">
    <text evidence="9">The sequence shown here is derived from an EMBL/GenBank/DDBJ whole genome shotgun (WGS) entry which is preliminary data.</text>
</comment>
<organism evidence="9 10">
    <name type="scientific">Echinicola rosea</name>
    <dbReference type="NCBI Taxonomy" id="1807691"/>
    <lineage>
        <taxon>Bacteria</taxon>
        <taxon>Pseudomonadati</taxon>
        <taxon>Bacteroidota</taxon>
        <taxon>Cytophagia</taxon>
        <taxon>Cytophagales</taxon>
        <taxon>Cyclobacteriaceae</taxon>
        <taxon>Echinicola</taxon>
    </lineage>
</organism>
<dbReference type="CDD" id="cd00712">
    <property type="entry name" value="AsnB"/>
    <property type="match status" value="1"/>
</dbReference>
<dbReference type="Pfam" id="PF00733">
    <property type="entry name" value="Asn_synthase"/>
    <property type="match status" value="1"/>
</dbReference>
<gene>
    <name evidence="9" type="primary">asnB</name>
    <name evidence="9" type="ORF">GCM10011339_21320</name>
</gene>
<name>A0ABQ1V072_9BACT</name>
<dbReference type="PIRSF" id="PIRSF001589">
    <property type="entry name" value="Asn_synthetase_glu-h"/>
    <property type="match status" value="1"/>
</dbReference>
<keyword evidence="6" id="KW-0315">Glutamine amidotransferase</keyword>
<dbReference type="RefSeq" id="WP_137401470.1">
    <property type="nucleotide sequence ID" value="NZ_BMIU01000009.1"/>
</dbReference>
<dbReference type="SUPFAM" id="SSF56235">
    <property type="entry name" value="N-terminal nucleophile aminohydrolases (Ntn hydrolases)"/>
    <property type="match status" value="1"/>
</dbReference>
<evidence type="ECO:0000256" key="5">
    <source>
        <dbReference type="ARBA" id="ARBA00022840"/>
    </source>
</evidence>
<keyword evidence="10" id="KW-1185">Reference proteome</keyword>
<sequence>MCGVNLVMNFSQNGETAIQQMMQATAHRGPDHAAWCQVNDQLFVAGNRLKTVDLGDWSNQPVQIDNGAFTLVWNGAIYNADELRNHLLQAGVVFESRSDSEVLLKWLKAYGISGVKSLQGMYAVVFIDQSNQEVIIARDPHGKKPLYYFHESSRWLFSSESRSIIASGFIPKRLDNAQFVPYFYSRHSFPDKSFFEQVKQVLPGKVLQLDFEGNIKKEQHVEIQAQSQKLPDKEGFRSLLSDAVLKHFHADVPVGLMLSGGADSSLLLQCWTQETGIPLHTFTVSFEEKHRKKFPDPVHAQQVAAKYRCAHHEVLVTSKLLLQYLPDYIASLDQPIGDSASFLSWMIAKEAKPYVRILISGAGADELFSGYNRHEAFRQYLHHKTFALKAAKSMGKFPFFGRHIKKLAKGIREDESITFLNFSSLRSIPEEYLSRFLDYYPKVLSPYKAALEWDRGYYLVNDVLKIHDNALMSHGIEGRAPYLDTALVRLSKSLTEEQHLSLSPKEWIKTLLADSGQAKVAVRKKAGFGLPLREWLEEDRALQSLVFGTIKTFAQAQQDIIPREMLTLALRPDKHVKHHFLEIWNLYILAAWCTYHQL</sequence>
<evidence type="ECO:0000256" key="2">
    <source>
        <dbReference type="ARBA" id="ARBA00005752"/>
    </source>
</evidence>
<dbReference type="NCBIfam" id="TIGR01536">
    <property type="entry name" value="asn_synth_AEB"/>
    <property type="match status" value="1"/>
</dbReference>
<dbReference type="Proteomes" id="UP000647339">
    <property type="component" value="Unassembled WGS sequence"/>
</dbReference>
<dbReference type="PROSITE" id="PS51278">
    <property type="entry name" value="GATASE_TYPE_2"/>
    <property type="match status" value="1"/>
</dbReference>
<dbReference type="Pfam" id="PF13537">
    <property type="entry name" value="GATase_7"/>
    <property type="match status" value="1"/>
</dbReference>
<comment type="similarity">
    <text evidence="2">Belongs to the asparagine synthetase family.</text>
</comment>
<dbReference type="InterPro" id="IPR051786">
    <property type="entry name" value="ASN_synthetase/amidase"/>
</dbReference>
<dbReference type="InterPro" id="IPR001962">
    <property type="entry name" value="Asn_synthase"/>
</dbReference>
<dbReference type="InterPro" id="IPR033738">
    <property type="entry name" value="AsnB_N"/>
</dbReference>
<evidence type="ECO:0000259" key="8">
    <source>
        <dbReference type="PROSITE" id="PS51278"/>
    </source>
</evidence>
<dbReference type="InterPro" id="IPR017932">
    <property type="entry name" value="GATase_2_dom"/>
</dbReference>
<dbReference type="PANTHER" id="PTHR43284">
    <property type="entry name" value="ASPARAGINE SYNTHETASE (GLUTAMINE-HYDROLYZING)"/>
    <property type="match status" value="1"/>
</dbReference>
<dbReference type="InterPro" id="IPR006426">
    <property type="entry name" value="Asn_synth_AEB"/>
</dbReference>
<comment type="pathway">
    <text evidence="1">Amino-acid biosynthesis; L-asparagine biosynthesis; L-asparagine from L-aspartate (L-Gln route): step 1/1.</text>
</comment>
<feature type="domain" description="Glutamine amidotransferase type-2" evidence="8">
    <location>
        <begin position="2"/>
        <end position="212"/>
    </location>
</feature>
<accession>A0ABQ1V072</accession>
<keyword evidence="5" id="KW-0067">ATP-binding</keyword>
<evidence type="ECO:0000256" key="4">
    <source>
        <dbReference type="ARBA" id="ARBA00022741"/>
    </source>
</evidence>